<dbReference type="Gene3D" id="3.40.50.620">
    <property type="entry name" value="HUPs"/>
    <property type="match status" value="1"/>
</dbReference>
<dbReference type="EMBL" id="LBZW01000033">
    <property type="protein sequence ID" value="KKR78538.1"/>
    <property type="molecule type" value="Genomic_DNA"/>
</dbReference>
<dbReference type="GO" id="GO:0009055">
    <property type="term" value="F:electron transfer activity"/>
    <property type="evidence" value="ECO:0007669"/>
    <property type="project" value="InterPro"/>
</dbReference>
<evidence type="ECO:0000313" key="1">
    <source>
        <dbReference type="EMBL" id="KKR78538.1"/>
    </source>
</evidence>
<dbReference type="SUPFAM" id="SSF52402">
    <property type="entry name" value="Adenine nucleotide alpha hydrolases-like"/>
    <property type="match status" value="1"/>
</dbReference>
<dbReference type="InterPro" id="IPR014729">
    <property type="entry name" value="Rossmann-like_a/b/a_fold"/>
</dbReference>
<gene>
    <name evidence="1" type="ORF">UU24_C0033G0007</name>
</gene>
<proteinExistence type="predicted"/>
<comment type="caution">
    <text evidence="1">The sequence shown here is derived from an EMBL/GenBank/DDBJ whole genome shotgun (WGS) entry which is preliminary data.</text>
</comment>
<organism evidence="1 2">
    <name type="scientific">Candidatus Nomurabacteria bacterium GW2011_GWA2_40_9</name>
    <dbReference type="NCBI Taxonomy" id="1618734"/>
    <lineage>
        <taxon>Bacteria</taxon>
        <taxon>Candidatus Nomuraibacteriota</taxon>
    </lineage>
</organism>
<protein>
    <submittedName>
        <fullName evidence="1">Electron transfer flavoprotein beta-subunit</fullName>
    </submittedName>
</protein>
<evidence type="ECO:0000313" key="2">
    <source>
        <dbReference type="Proteomes" id="UP000034749"/>
    </source>
</evidence>
<sequence>GYEVIETGMPALLTIIKEVNEARYPTLQGIDDAYGKKEVKTWKAADIGADENKIGLKASPTMVKKVFSPSAKGQGLILQGSIKEMAHDLVERLKEREIIQKF</sequence>
<dbReference type="PANTHER" id="PTHR21294">
    <property type="entry name" value="ELECTRON TRANSFER FLAVOPROTEIN BETA-SUBUNIT"/>
    <property type="match status" value="1"/>
</dbReference>
<dbReference type="PANTHER" id="PTHR21294:SF17">
    <property type="entry name" value="PROTEIN FIXA"/>
    <property type="match status" value="1"/>
</dbReference>
<name>A0A0G0TNG3_9BACT</name>
<accession>A0A0G0TNG3</accession>
<feature type="non-terminal residue" evidence="1">
    <location>
        <position position="1"/>
    </location>
</feature>
<dbReference type="Proteomes" id="UP000034749">
    <property type="component" value="Unassembled WGS sequence"/>
</dbReference>
<reference evidence="1 2" key="1">
    <citation type="journal article" date="2015" name="Nature">
        <title>rRNA introns, odd ribosomes, and small enigmatic genomes across a large radiation of phyla.</title>
        <authorList>
            <person name="Brown C.T."/>
            <person name="Hug L.A."/>
            <person name="Thomas B.C."/>
            <person name="Sharon I."/>
            <person name="Castelle C.J."/>
            <person name="Singh A."/>
            <person name="Wilkins M.J."/>
            <person name="Williams K.H."/>
            <person name="Banfield J.F."/>
        </authorList>
    </citation>
    <scope>NUCLEOTIDE SEQUENCE [LARGE SCALE GENOMIC DNA]</scope>
</reference>
<dbReference type="AlphaFoldDB" id="A0A0G0TNG3"/>
<dbReference type="InterPro" id="IPR012255">
    <property type="entry name" value="ETF_b"/>
</dbReference>